<dbReference type="PRINTS" id="PR01596">
    <property type="entry name" value="SYCECHAPRONE"/>
</dbReference>
<dbReference type="CDD" id="cd17029">
    <property type="entry name" value="T3SC_IA_SycE_SpcS-like"/>
    <property type="match status" value="1"/>
</dbReference>
<dbReference type="InterPro" id="IPR005416">
    <property type="entry name" value="T3SS_chp_SycE"/>
</dbReference>
<organism evidence="1 2">
    <name type="scientific">Candidatus Fukatsuia symbiotica</name>
    <dbReference type="NCBI Taxonomy" id="1878942"/>
    <lineage>
        <taxon>Bacteria</taxon>
        <taxon>Pseudomonadati</taxon>
        <taxon>Pseudomonadota</taxon>
        <taxon>Gammaproteobacteria</taxon>
        <taxon>Enterobacterales</taxon>
        <taxon>Yersiniaceae</taxon>
        <taxon>Candidatus Fukatsuia</taxon>
    </lineage>
</organism>
<dbReference type="InterPro" id="IPR010261">
    <property type="entry name" value="Tir_chaperone"/>
</dbReference>
<gene>
    <name evidence="1" type="ORF">CCS41_07400</name>
</gene>
<accession>A0A2U8I594</accession>
<dbReference type="Proteomes" id="UP000261875">
    <property type="component" value="Chromosome"/>
</dbReference>
<dbReference type="STRING" id="1878942.GCA_900128755_00377"/>
<dbReference type="KEGG" id="fsm:CCS41_07400"/>
<dbReference type="Pfam" id="PF05932">
    <property type="entry name" value="CesT"/>
    <property type="match status" value="1"/>
</dbReference>
<evidence type="ECO:0000313" key="1">
    <source>
        <dbReference type="EMBL" id="AWK14336.1"/>
    </source>
</evidence>
<dbReference type="GO" id="GO:0030254">
    <property type="term" value="P:protein secretion by the type III secretion system"/>
    <property type="evidence" value="ECO:0007669"/>
    <property type="project" value="InterPro"/>
</dbReference>
<dbReference type="AlphaFoldDB" id="A0A2U8I594"/>
<dbReference type="Gene3D" id="3.30.1460.10">
    <property type="match status" value="1"/>
</dbReference>
<dbReference type="RefSeq" id="WP_072549566.1">
    <property type="nucleotide sequence ID" value="NZ_CP021659.1"/>
</dbReference>
<dbReference type="OrthoDB" id="6983386at2"/>
<name>A0A2U8I594_9GAMM</name>
<proteinExistence type="predicted"/>
<reference evidence="1 2" key="1">
    <citation type="submission" date="2017-05" db="EMBL/GenBank/DDBJ databases">
        <title>Genome sequence of Candidatus Fukatsuia symbiotica and Candidatus Hamiltonella defensa from Acyrthosiphon pisum strain 5D.</title>
        <authorList>
            <person name="Patel V.A."/>
            <person name="Chevignon G."/>
            <person name="Russell J.A."/>
            <person name="Oliver K.M."/>
        </authorList>
    </citation>
    <scope>NUCLEOTIDE SEQUENCE [LARGE SCALE GENOMIC DNA]</scope>
    <source>
        <strain evidence="1 2">5D</strain>
    </source>
</reference>
<sequence>MMTNFPDAVQQLFRRLSLEEPKDNSGLVSLKVGEQGIHITEYPKNKILMFCHIDQAKIDGIPVLFQQNMFSEISLKPILAQEDVNHDWVLWNRQDLNKSSVESLYQQLELLSYSSDQILSGDVTAGKKIPSQGMTMSTRHWYQS</sequence>
<protein>
    <submittedName>
        <fullName evidence="1">Type III secretion protein</fullName>
    </submittedName>
</protein>
<keyword evidence="2" id="KW-1185">Reference proteome</keyword>
<dbReference type="SUPFAM" id="SSF69635">
    <property type="entry name" value="Type III secretory system chaperone-like"/>
    <property type="match status" value="1"/>
</dbReference>
<evidence type="ECO:0000313" key="2">
    <source>
        <dbReference type="Proteomes" id="UP000261875"/>
    </source>
</evidence>
<dbReference type="EMBL" id="CP021659">
    <property type="protein sequence ID" value="AWK14336.1"/>
    <property type="molecule type" value="Genomic_DNA"/>
</dbReference>